<gene>
    <name evidence="1" type="ORF">PTTG_12780</name>
</gene>
<proteinExistence type="predicted"/>
<dbReference type="AlphaFoldDB" id="A0A180G346"/>
<dbReference type="SUPFAM" id="SSF52058">
    <property type="entry name" value="L domain-like"/>
    <property type="match status" value="1"/>
</dbReference>
<dbReference type="EMBL" id="ADAS02000579">
    <property type="protein sequence ID" value="OAV87116.1"/>
    <property type="molecule type" value="Genomic_DNA"/>
</dbReference>
<dbReference type="VEuPathDB" id="FungiDB:PTTG_12780"/>
<dbReference type="InterPro" id="IPR032675">
    <property type="entry name" value="LRR_dom_sf"/>
</dbReference>
<sequence>MARLLDLPEDVVEIVFKYLVNIDDGLVDGISARSDVEGTTAAGLRLVCRKWADWLFVHHLFRTLNFTDGVRSHAFIRKLTRPSGPPSSIPSRRPRCQHLMVYDIWTLPNPPEPPRGLARADQPQKSVEGMMNTCESLETLVSYFSDTIVELDLEFISCFWLPLRTIELIGRIENLRVLRLALKSEVLSGGRSVAEKIVLDTTGPNETTGLLDALIGAARGLESLDVSQLPLRCFPTSFPALSAMYPTITQLDIKLEDEESLESLISLSKALKPSLKVLSIHSFRDDGLRLVPVFETLRESLEGLFISHETILTHILDFHFPKLRVFRMNYWECIADVLSQDLFARAPIQLIALYSHTLYRRKRPFLVDPFARLRRLKKIVFLHARLNDSPPPNYLHACRTHRLECIYLNHGTISEVMKLCPS</sequence>
<dbReference type="EnsemblFungi" id="PTTG_12780-t43_1">
    <property type="protein sequence ID" value="PTTG_12780-t43_1-p1"/>
    <property type="gene ID" value="PTTG_12780"/>
</dbReference>
<evidence type="ECO:0000313" key="1">
    <source>
        <dbReference type="EMBL" id="OAV87116.1"/>
    </source>
</evidence>
<reference evidence="1" key="2">
    <citation type="submission" date="2016-05" db="EMBL/GenBank/DDBJ databases">
        <title>Comparative analysis highlights variable genome content of wheat rusts and divergence of the mating loci.</title>
        <authorList>
            <person name="Cuomo C.A."/>
            <person name="Bakkeren G."/>
            <person name="Szabo L."/>
            <person name="Khalil H."/>
            <person name="Joly D."/>
            <person name="Goldberg J."/>
            <person name="Young S."/>
            <person name="Zeng Q."/>
            <person name="Fellers J."/>
        </authorList>
    </citation>
    <scope>NUCLEOTIDE SEQUENCE [LARGE SCALE GENOMIC DNA]</scope>
    <source>
        <strain evidence="1">1-1 BBBD Race 1</strain>
    </source>
</reference>
<dbReference type="Proteomes" id="UP000005240">
    <property type="component" value="Unassembled WGS sequence"/>
</dbReference>
<evidence type="ECO:0000313" key="3">
    <source>
        <dbReference type="Proteomes" id="UP000005240"/>
    </source>
</evidence>
<keyword evidence="3" id="KW-1185">Reference proteome</keyword>
<name>A0A180G346_PUCT1</name>
<accession>A0A180G346</accession>
<protein>
    <recommendedName>
        <fullName evidence="4">F-box domain-containing protein</fullName>
    </recommendedName>
</protein>
<reference evidence="2" key="4">
    <citation type="submission" date="2025-05" db="UniProtKB">
        <authorList>
            <consortium name="EnsemblFungi"/>
        </authorList>
    </citation>
    <scope>IDENTIFICATION</scope>
    <source>
        <strain evidence="2">isolate 1-1 / race 1 (BBBD)</strain>
    </source>
</reference>
<dbReference type="Gene3D" id="3.80.10.10">
    <property type="entry name" value="Ribonuclease Inhibitor"/>
    <property type="match status" value="1"/>
</dbReference>
<evidence type="ECO:0008006" key="4">
    <source>
        <dbReference type="Google" id="ProtNLM"/>
    </source>
</evidence>
<dbReference type="OrthoDB" id="2500352at2759"/>
<reference evidence="2 3" key="3">
    <citation type="journal article" date="2017" name="G3 (Bethesda)">
        <title>Comparative analysis highlights variable genome content of wheat rusts and divergence of the mating loci.</title>
        <authorList>
            <person name="Cuomo C.A."/>
            <person name="Bakkeren G."/>
            <person name="Khalil H.B."/>
            <person name="Panwar V."/>
            <person name="Joly D."/>
            <person name="Linning R."/>
            <person name="Sakthikumar S."/>
            <person name="Song X."/>
            <person name="Adiconis X."/>
            <person name="Fan L."/>
            <person name="Goldberg J.M."/>
            <person name="Levin J.Z."/>
            <person name="Young S."/>
            <person name="Zeng Q."/>
            <person name="Anikster Y."/>
            <person name="Bruce M."/>
            <person name="Wang M."/>
            <person name="Yin C."/>
            <person name="McCallum B."/>
            <person name="Szabo L.J."/>
            <person name="Hulbert S."/>
            <person name="Chen X."/>
            <person name="Fellers J.P."/>
        </authorList>
    </citation>
    <scope>NUCLEOTIDE SEQUENCE</scope>
    <source>
        <strain evidence="3">Isolate 1-1 / race 1 (BBBD)</strain>
        <strain evidence="2">isolate 1-1 / race 1 (BBBD)</strain>
    </source>
</reference>
<evidence type="ECO:0000313" key="2">
    <source>
        <dbReference type="EnsemblFungi" id="PTTG_12780-t43_1-p1"/>
    </source>
</evidence>
<reference evidence="1" key="1">
    <citation type="submission" date="2009-11" db="EMBL/GenBank/DDBJ databases">
        <authorList>
            <consortium name="The Broad Institute Genome Sequencing Platform"/>
            <person name="Ward D."/>
            <person name="Feldgarden M."/>
            <person name="Earl A."/>
            <person name="Young S.K."/>
            <person name="Zeng Q."/>
            <person name="Koehrsen M."/>
            <person name="Alvarado L."/>
            <person name="Berlin A."/>
            <person name="Bochicchio J."/>
            <person name="Borenstein D."/>
            <person name="Chapman S.B."/>
            <person name="Chen Z."/>
            <person name="Engels R."/>
            <person name="Freedman E."/>
            <person name="Gellesch M."/>
            <person name="Goldberg J."/>
            <person name="Griggs A."/>
            <person name="Gujja S."/>
            <person name="Heilman E."/>
            <person name="Heiman D."/>
            <person name="Hepburn T."/>
            <person name="Howarth C."/>
            <person name="Jen D."/>
            <person name="Larson L."/>
            <person name="Lewis B."/>
            <person name="Mehta T."/>
            <person name="Park D."/>
            <person name="Pearson M."/>
            <person name="Roberts A."/>
            <person name="Saif S."/>
            <person name="Shea T."/>
            <person name="Shenoy N."/>
            <person name="Sisk P."/>
            <person name="Stolte C."/>
            <person name="Sykes S."/>
            <person name="Thomson T."/>
            <person name="Walk T."/>
            <person name="White J."/>
            <person name="Yandava C."/>
            <person name="Izard J."/>
            <person name="Baranova O.V."/>
            <person name="Blanton J.M."/>
            <person name="Tanner A.C."/>
            <person name="Dewhirst F.E."/>
            <person name="Haas B."/>
            <person name="Nusbaum C."/>
            <person name="Birren B."/>
        </authorList>
    </citation>
    <scope>NUCLEOTIDE SEQUENCE [LARGE SCALE GENOMIC DNA]</scope>
    <source>
        <strain evidence="1">1-1 BBBD Race 1</strain>
    </source>
</reference>
<organism evidence="1">
    <name type="scientific">Puccinia triticina (isolate 1-1 / race 1 (BBBD))</name>
    <name type="common">Brown leaf rust fungus</name>
    <dbReference type="NCBI Taxonomy" id="630390"/>
    <lineage>
        <taxon>Eukaryota</taxon>
        <taxon>Fungi</taxon>
        <taxon>Dikarya</taxon>
        <taxon>Basidiomycota</taxon>
        <taxon>Pucciniomycotina</taxon>
        <taxon>Pucciniomycetes</taxon>
        <taxon>Pucciniales</taxon>
        <taxon>Pucciniaceae</taxon>
        <taxon>Puccinia</taxon>
    </lineage>
</organism>